<dbReference type="InterPro" id="IPR000424">
    <property type="entry name" value="Primosome_PriB/ssb"/>
</dbReference>
<dbReference type="PANTHER" id="PTHR10302:SF0">
    <property type="entry name" value="SINGLE-STRANDED DNA-BINDING PROTEIN, MITOCHONDRIAL"/>
    <property type="match status" value="1"/>
</dbReference>
<dbReference type="OrthoDB" id="1078367at2759"/>
<reference evidence="3 4" key="1">
    <citation type="submission" date="2016-05" db="EMBL/GenBank/DDBJ databases">
        <title>Comparative genomics of biotechnologically important yeasts.</title>
        <authorList>
            <consortium name="DOE Joint Genome Institute"/>
            <person name="Riley R."/>
            <person name="Haridas S."/>
            <person name="Wolfe K.H."/>
            <person name="Lopes M.R."/>
            <person name="Hittinger C.T."/>
            <person name="Goker M."/>
            <person name="Salamov A."/>
            <person name="Wisecaver J."/>
            <person name="Long T.M."/>
            <person name="Aerts A.L."/>
            <person name="Barry K."/>
            <person name="Choi C."/>
            <person name="Clum A."/>
            <person name="Coughlan A.Y."/>
            <person name="Deshpande S."/>
            <person name="Douglass A.P."/>
            <person name="Hanson S.J."/>
            <person name="Klenk H.-P."/>
            <person name="LaButti K."/>
            <person name="Lapidus A."/>
            <person name="Lindquist E."/>
            <person name="Lipzen A."/>
            <person name="Meier-kolthoff J.P."/>
            <person name="Ohm R.A."/>
            <person name="Otillar R.P."/>
            <person name="Pangilinan J."/>
            <person name="Peng Y."/>
            <person name="Rokas A."/>
            <person name="Rosa C.A."/>
            <person name="Scheuner C."/>
            <person name="Sibirny A.A."/>
            <person name="Slot J.C."/>
            <person name="Stielow J.B."/>
            <person name="Sun H."/>
            <person name="Kurtzman C.P."/>
            <person name="Blackwell M."/>
            <person name="Grigoriev I.V."/>
            <person name="Jeffries T.W."/>
        </authorList>
    </citation>
    <scope>NUCLEOTIDE SEQUENCE [LARGE SCALE GENOMIC DNA]</scope>
    <source>
        <strain evidence="3 4">NRRL YB-4993</strain>
    </source>
</reference>
<dbReference type="SUPFAM" id="SSF50249">
    <property type="entry name" value="Nucleic acid-binding proteins"/>
    <property type="match status" value="1"/>
</dbReference>
<evidence type="ECO:0000313" key="4">
    <source>
        <dbReference type="Proteomes" id="UP000092555"/>
    </source>
</evidence>
<dbReference type="GO" id="GO:0006264">
    <property type="term" value="P:mitochondrial DNA replication"/>
    <property type="evidence" value="ECO:0007669"/>
    <property type="project" value="TreeGrafter"/>
</dbReference>
<dbReference type="InterPro" id="IPR011344">
    <property type="entry name" value="ssDNA-bd"/>
</dbReference>
<comment type="caution">
    <text evidence="3">The sequence shown here is derived from an EMBL/GenBank/DDBJ whole genome shotgun (WGS) entry which is preliminary data.</text>
</comment>
<dbReference type="InterPro" id="IPR012340">
    <property type="entry name" value="NA-bd_OB-fold"/>
</dbReference>
<keyword evidence="1 2" id="KW-0238">DNA-binding</keyword>
<dbReference type="Gene3D" id="2.40.50.140">
    <property type="entry name" value="Nucleic acid-binding proteins"/>
    <property type="match status" value="1"/>
</dbReference>
<dbReference type="EMBL" id="LXTC01000003">
    <property type="protein sequence ID" value="OBA20949.1"/>
    <property type="molecule type" value="Genomic_DNA"/>
</dbReference>
<sequence>MLRSFAATRAFSSTARKNLAKVQLVGRIGSIHHKETKDNRPFITYSLAVDRFAPNEAQEGSSNVTDWYNVTVFDDRQVAFFEAHMQKGAQIYAEADIKQKTVQDEAGEKLVYTTMTQTRYEVLRFPKKKEPETEE</sequence>
<protein>
    <recommendedName>
        <fullName evidence="2">Single-stranded DNA-binding protein</fullName>
    </recommendedName>
</protein>
<name>A0A1A0H9Z1_9ASCO</name>
<dbReference type="Pfam" id="PF00436">
    <property type="entry name" value="SSB"/>
    <property type="match status" value="1"/>
</dbReference>
<organism evidence="3 4">
    <name type="scientific">Metschnikowia bicuspidata var. bicuspidata NRRL YB-4993</name>
    <dbReference type="NCBI Taxonomy" id="869754"/>
    <lineage>
        <taxon>Eukaryota</taxon>
        <taxon>Fungi</taxon>
        <taxon>Dikarya</taxon>
        <taxon>Ascomycota</taxon>
        <taxon>Saccharomycotina</taxon>
        <taxon>Pichiomycetes</taxon>
        <taxon>Metschnikowiaceae</taxon>
        <taxon>Metschnikowia</taxon>
    </lineage>
</organism>
<dbReference type="GO" id="GO:0003697">
    <property type="term" value="F:single-stranded DNA binding"/>
    <property type="evidence" value="ECO:0007669"/>
    <property type="project" value="InterPro"/>
</dbReference>
<dbReference type="Proteomes" id="UP000092555">
    <property type="component" value="Unassembled WGS sequence"/>
</dbReference>
<dbReference type="RefSeq" id="XP_018711459.1">
    <property type="nucleotide sequence ID" value="XM_018858812.1"/>
</dbReference>
<proteinExistence type="predicted"/>
<dbReference type="PANTHER" id="PTHR10302">
    <property type="entry name" value="SINGLE-STRANDED DNA-BINDING PROTEIN"/>
    <property type="match status" value="1"/>
</dbReference>
<keyword evidence="2" id="KW-0496">Mitochondrion</keyword>
<accession>A0A1A0H9Z1</accession>
<evidence type="ECO:0000313" key="3">
    <source>
        <dbReference type="EMBL" id="OBA20949.1"/>
    </source>
</evidence>
<dbReference type="GO" id="GO:0042645">
    <property type="term" value="C:mitochondrial nucleoid"/>
    <property type="evidence" value="ECO:0007669"/>
    <property type="project" value="TreeGrafter"/>
</dbReference>
<dbReference type="STRING" id="869754.A0A1A0H9Z1"/>
<gene>
    <name evidence="3" type="ORF">METBIDRAFT_78059</name>
</gene>
<keyword evidence="4" id="KW-1185">Reference proteome</keyword>
<evidence type="ECO:0000256" key="2">
    <source>
        <dbReference type="PIRNR" id="PIRNR002070"/>
    </source>
</evidence>
<comment type="subcellular location">
    <subcellularLocation>
        <location evidence="2">Mitochondrion</location>
    </subcellularLocation>
</comment>
<evidence type="ECO:0000256" key="1">
    <source>
        <dbReference type="ARBA" id="ARBA00023125"/>
    </source>
</evidence>
<dbReference type="PROSITE" id="PS50935">
    <property type="entry name" value="SSB"/>
    <property type="match status" value="1"/>
</dbReference>
<dbReference type="AlphaFoldDB" id="A0A1A0H9Z1"/>
<dbReference type="GeneID" id="30031788"/>
<dbReference type="PIRSF" id="PIRSF002070">
    <property type="entry name" value="SSB"/>
    <property type="match status" value="1"/>
</dbReference>